<protein>
    <submittedName>
        <fullName evidence="2">DUF262 domain-containing protein</fullName>
    </submittedName>
</protein>
<dbReference type="PANTHER" id="PTHR37292:SF2">
    <property type="entry name" value="DUF262 DOMAIN-CONTAINING PROTEIN"/>
    <property type="match status" value="1"/>
</dbReference>
<keyword evidence="3" id="KW-1185">Reference proteome</keyword>
<accession>A0A7X1NWM5</accession>
<feature type="domain" description="GmrSD restriction endonucleases N-terminal" evidence="1">
    <location>
        <begin position="11"/>
        <end position="268"/>
    </location>
</feature>
<reference evidence="2 3" key="1">
    <citation type="submission" date="2019-10" db="EMBL/GenBank/DDBJ databases">
        <title>Deinococcus sp. isolated from soil.</title>
        <authorList>
            <person name="Li Y."/>
            <person name="Wang J."/>
        </authorList>
    </citation>
    <scope>NUCLEOTIDE SEQUENCE [LARGE SCALE GENOMIC DNA]</scope>
    <source>
        <strain evidence="2 3">SDU3-2</strain>
    </source>
</reference>
<evidence type="ECO:0000313" key="3">
    <source>
        <dbReference type="Proteomes" id="UP000484842"/>
    </source>
</evidence>
<dbReference type="EMBL" id="WBSL01000004">
    <property type="protein sequence ID" value="MPY67186.1"/>
    <property type="molecule type" value="Genomic_DNA"/>
</dbReference>
<name>A0A7X1NWM5_9DEIO</name>
<dbReference type="InterPro" id="IPR004919">
    <property type="entry name" value="GmrSD_N"/>
</dbReference>
<dbReference type="AlphaFoldDB" id="A0A7X1NWM5"/>
<dbReference type="RefSeq" id="WP_152871492.1">
    <property type="nucleotide sequence ID" value="NZ_WBSL01000004.1"/>
</dbReference>
<gene>
    <name evidence="2" type="ORF">F8S09_10850</name>
</gene>
<evidence type="ECO:0000259" key="1">
    <source>
        <dbReference type="Pfam" id="PF03235"/>
    </source>
</evidence>
<proteinExistence type="predicted"/>
<dbReference type="Pfam" id="PF03235">
    <property type="entry name" value="GmrSD_N"/>
    <property type="match status" value="1"/>
</dbReference>
<evidence type="ECO:0000313" key="2">
    <source>
        <dbReference type="EMBL" id="MPY67186.1"/>
    </source>
</evidence>
<comment type="caution">
    <text evidence="2">The sequence shown here is derived from an EMBL/GenBank/DDBJ whole genome shotgun (WGS) entry which is preliminary data.</text>
</comment>
<sequence>MAPENASSESLKQLVEQIDAQPPVVLLPEFQRDFVWEMEQTYALFDSLIRGIFVGSVIYGKPSFEMTLRRMDHRPRKGAGSRAKVERLSYTEEKIKHDSQVYGLKIVLDGQQRTTSIYRALKGIDRVYFVVRPSVTAAQVKEDDLEALMHPDHGVQGEDVENAVCIPLHYAFRYMSEAPFDDEVREYFDNETRLGRRLAQAGDDAEAREAFKVFRQMLPKFKTMFEQPQLLSYYLLDMGLDKFTTFFERSNSRGIQLNFTDILAAKVFGNFNLRQAFEDFGEKHPGMPVNRELLVRATALMSGQFADKIEKARILKDLRADHFKAHWEDVTRLYDRALAFLVEQRFVVAVKWMPYDNMLIPLMMFFAEMERQGQGSLTQKQLLFLRWWFWASVFSERYTAASNEKIMADSGILRRVARGEMLEGSYFLRFRPSVGDAEELMSYSRSQSAIYRGVLNLVHFEAGGLRDWTNDGLISTGPLGVKELQDHHFFPKGFLKKTESVQDRPDEVDAIKDCVLNRVLMPKNTNLRASDKKPHSYLQELLKLNPSLKGSLTSHLVPVSLLEDESQSLRVYATLLERGGYVVELIRRETVDAEQQVRAAFVSEAPVRVQA</sequence>
<dbReference type="Proteomes" id="UP000484842">
    <property type="component" value="Unassembled WGS sequence"/>
</dbReference>
<dbReference type="PANTHER" id="PTHR37292">
    <property type="entry name" value="VNG6097C"/>
    <property type="match status" value="1"/>
</dbReference>
<organism evidence="2 3">
    <name type="scientific">Deinococcus terrestris</name>
    <dbReference type="NCBI Taxonomy" id="2651870"/>
    <lineage>
        <taxon>Bacteria</taxon>
        <taxon>Thermotogati</taxon>
        <taxon>Deinococcota</taxon>
        <taxon>Deinococci</taxon>
        <taxon>Deinococcales</taxon>
        <taxon>Deinococcaceae</taxon>
        <taxon>Deinococcus</taxon>
    </lineage>
</organism>